<dbReference type="Proteomes" id="UP000262878">
    <property type="component" value="Unassembled WGS sequence"/>
</dbReference>
<protein>
    <recommendedName>
        <fullName evidence="2">Protein SirB1 N-terminal domain-containing protein</fullName>
    </recommendedName>
</protein>
<organism evidence="3 4">
    <name type="scientific">Idiomarina baltica</name>
    <dbReference type="NCBI Taxonomy" id="190892"/>
    <lineage>
        <taxon>Bacteria</taxon>
        <taxon>Pseudomonadati</taxon>
        <taxon>Pseudomonadota</taxon>
        <taxon>Gammaproteobacteria</taxon>
        <taxon>Alteromonadales</taxon>
        <taxon>Idiomarinaceae</taxon>
        <taxon>Idiomarina</taxon>
    </lineage>
</organism>
<comment type="similarity">
    <text evidence="1">Belongs to the UPF0162 family.</text>
</comment>
<proteinExistence type="inferred from homology"/>
<dbReference type="SUPFAM" id="SSF48452">
    <property type="entry name" value="TPR-like"/>
    <property type="match status" value="1"/>
</dbReference>
<sequence>MSYSFLESSEQEWLPTIDIIWEISRQLGYRKVADIDEFWQQVDNFGGFEEDASAADKMAQLGRHFYRQLGYSDAPESWVKSHRILIHDVCMQRTGVPLVLAMLLHAAAHRHGLHVQLIDFPGYPLLKYEAHNQAYFFDPHTGESVRYEDIVHRFDHLMDGDAEFCWEWAEATPQSALIEAYLTELKQCFMAEARFEKALRCIEMLLVLRPNDPYEIRDRGYLYEELGCQHIAADDYQFFVEQCPDDPSAQLLKLQLENYAGPSHIVH</sequence>
<dbReference type="RefSeq" id="WP_006955218.1">
    <property type="nucleotide sequence ID" value="NZ_DAIRLQ010000003.1"/>
</dbReference>
<dbReference type="EMBL" id="DMUP01000054">
    <property type="protein sequence ID" value="HAR55656.1"/>
    <property type="molecule type" value="Genomic_DNA"/>
</dbReference>
<evidence type="ECO:0000256" key="1">
    <source>
        <dbReference type="ARBA" id="ARBA00007100"/>
    </source>
</evidence>
<accession>A0A348WM94</accession>
<dbReference type="AlphaFoldDB" id="A0A348WM94"/>
<reference evidence="3 4" key="1">
    <citation type="journal article" date="2018" name="Nat. Biotechnol.">
        <title>A standardized bacterial taxonomy based on genome phylogeny substantially revises the tree of life.</title>
        <authorList>
            <person name="Parks D.H."/>
            <person name="Chuvochina M."/>
            <person name="Waite D.W."/>
            <person name="Rinke C."/>
            <person name="Skarshewski A."/>
            <person name="Chaumeil P.A."/>
            <person name="Hugenholtz P."/>
        </authorList>
    </citation>
    <scope>NUCLEOTIDE SEQUENCE [LARGE SCALE GENOMIC DNA]</scope>
    <source>
        <strain evidence="3">UBA9360</strain>
    </source>
</reference>
<dbReference type="InterPro" id="IPR011990">
    <property type="entry name" value="TPR-like_helical_dom_sf"/>
</dbReference>
<dbReference type="Pfam" id="PF13371">
    <property type="entry name" value="TPR_9"/>
    <property type="match status" value="1"/>
</dbReference>
<dbReference type="STRING" id="314276.OS145_12654"/>
<comment type="caution">
    <text evidence="3">The sequence shown here is derived from an EMBL/GenBank/DDBJ whole genome shotgun (WGS) entry which is preliminary data.</text>
</comment>
<feature type="domain" description="Protein SirB1 N-terminal" evidence="2">
    <location>
        <begin position="35"/>
        <end position="164"/>
    </location>
</feature>
<name>A0A348WM94_9GAMM</name>
<evidence type="ECO:0000313" key="4">
    <source>
        <dbReference type="Proteomes" id="UP000262878"/>
    </source>
</evidence>
<evidence type="ECO:0000259" key="2">
    <source>
        <dbReference type="Pfam" id="PF13369"/>
    </source>
</evidence>
<dbReference type="Pfam" id="PF13369">
    <property type="entry name" value="Transglut_core2"/>
    <property type="match status" value="1"/>
</dbReference>
<gene>
    <name evidence="3" type="ORF">DCR58_02590</name>
</gene>
<evidence type="ECO:0000313" key="3">
    <source>
        <dbReference type="EMBL" id="HAR55656.1"/>
    </source>
</evidence>
<dbReference type="InterPro" id="IPR032698">
    <property type="entry name" value="SirB1_N"/>
</dbReference>
<dbReference type="Gene3D" id="1.25.40.10">
    <property type="entry name" value="Tetratricopeptide repeat domain"/>
    <property type="match status" value="1"/>
</dbReference>